<organism evidence="4 5">
    <name type="scientific">Aeromicrobium ginsengisoli</name>
    <dbReference type="NCBI Taxonomy" id="363867"/>
    <lineage>
        <taxon>Bacteria</taxon>
        <taxon>Bacillati</taxon>
        <taxon>Actinomycetota</taxon>
        <taxon>Actinomycetes</taxon>
        <taxon>Propionibacteriales</taxon>
        <taxon>Nocardioidaceae</taxon>
        <taxon>Aeromicrobium</taxon>
    </lineage>
</organism>
<feature type="chain" id="PRO_5024308349" evidence="1">
    <location>
        <begin position="26"/>
        <end position="380"/>
    </location>
</feature>
<feature type="domain" description="Peptidoglycan binding-like" evidence="2">
    <location>
        <begin position="334"/>
        <end position="375"/>
    </location>
</feature>
<dbReference type="InterPro" id="IPR002477">
    <property type="entry name" value="Peptidoglycan-bd-like"/>
</dbReference>
<dbReference type="InterPro" id="IPR058593">
    <property type="entry name" value="ARB_07466-like_C"/>
</dbReference>
<feature type="domain" description="ARB-07466-like C-terminal" evidence="3">
    <location>
        <begin position="67"/>
        <end position="167"/>
    </location>
</feature>
<protein>
    <submittedName>
        <fullName evidence="4">Peptidoglycan-binding protein</fullName>
    </submittedName>
</protein>
<comment type="caution">
    <text evidence="4">The sequence shown here is derived from an EMBL/GenBank/DDBJ whole genome shotgun (WGS) entry which is preliminary data.</text>
</comment>
<keyword evidence="5" id="KW-1185">Reference proteome</keyword>
<proteinExistence type="predicted"/>
<accession>A0A5M4FA35</accession>
<evidence type="ECO:0000313" key="4">
    <source>
        <dbReference type="EMBL" id="KAA1395266.1"/>
    </source>
</evidence>
<dbReference type="SUPFAM" id="SSF47090">
    <property type="entry name" value="PGBD-like"/>
    <property type="match status" value="2"/>
</dbReference>
<evidence type="ECO:0000259" key="2">
    <source>
        <dbReference type="Pfam" id="PF01471"/>
    </source>
</evidence>
<dbReference type="EMBL" id="SDPQ02000003">
    <property type="protein sequence ID" value="KAA1395266.1"/>
    <property type="molecule type" value="Genomic_DNA"/>
</dbReference>
<dbReference type="InterPro" id="IPR036366">
    <property type="entry name" value="PGBDSf"/>
</dbReference>
<reference evidence="4" key="1">
    <citation type="submission" date="2019-09" db="EMBL/GenBank/DDBJ databases">
        <authorList>
            <person name="Li J."/>
        </authorList>
    </citation>
    <scope>NUCLEOTIDE SEQUENCE [LARGE SCALE GENOMIC DNA]</scope>
    <source>
        <strain evidence="4">JCM 14732</strain>
    </source>
</reference>
<dbReference type="Gene3D" id="1.10.101.10">
    <property type="entry name" value="PGBD-like superfamily/PGBD"/>
    <property type="match status" value="2"/>
</dbReference>
<dbReference type="RefSeq" id="WP_149689932.1">
    <property type="nucleotide sequence ID" value="NZ_SDPQ02000003.1"/>
</dbReference>
<evidence type="ECO:0000256" key="1">
    <source>
        <dbReference type="SAM" id="SignalP"/>
    </source>
</evidence>
<dbReference type="OrthoDB" id="5181100at2"/>
<evidence type="ECO:0000259" key="3">
    <source>
        <dbReference type="Pfam" id="PF26571"/>
    </source>
</evidence>
<dbReference type="AlphaFoldDB" id="A0A5M4FA35"/>
<sequence length="380" mass="40156">MWRRFMLVLVPLVVGAALLASPAAAGDPPITLPSSPKGLPAPVTLPAGVDPASPYLPQVSCSPVDMPGVVKLRALVLKTYGEGGAGAISHDCTEGVSEHSEGRAWDWMVDVSDTSERTAAANFIGWATANSGRNARRLGIMYIIYNKKIWAVYRAADGWRTSSGHTDHVHISFSWNGARGNTSFWTGEVGTIDLGPCVRFAGTYGARTSTPRAGACPRTASLLKKTSRADRAYGHTGATVTKAQGLLGVARTGKFDMATWKAVNAYQRAHDIPYTAALDQPTWASLSPSSVTSNAVAGYTQREAVEYGVATYSGSTIARGYVGRAALFLQTALGMPAADRNGYFSTVTLAAVKRLQASAGLTQDGIVRAEEWRAMADALG</sequence>
<dbReference type="Proteomes" id="UP000380867">
    <property type="component" value="Unassembled WGS sequence"/>
</dbReference>
<feature type="domain" description="Peptidoglycan binding-like" evidence="2">
    <location>
        <begin position="245"/>
        <end position="286"/>
    </location>
</feature>
<dbReference type="Pfam" id="PF01471">
    <property type="entry name" value="PG_binding_1"/>
    <property type="match status" value="2"/>
</dbReference>
<gene>
    <name evidence="4" type="ORF">ESP70_013945</name>
</gene>
<name>A0A5M4FA35_9ACTN</name>
<dbReference type="InterPro" id="IPR036365">
    <property type="entry name" value="PGBD-like_sf"/>
</dbReference>
<dbReference type="Pfam" id="PF26571">
    <property type="entry name" value="VldE"/>
    <property type="match status" value="1"/>
</dbReference>
<keyword evidence="1" id="KW-0732">Signal</keyword>
<evidence type="ECO:0000313" key="5">
    <source>
        <dbReference type="Proteomes" id="UP000380867"/>
    </source>
</evidence>
<feature type="signal peptide" evidence="1">
    <location>
        <begin position="1"/>
        <end position="25"/>
    </location>
</feature>